<organism evidence="1 2">
    <name type="scientific">Methanothermobacter tenebrarum</name>
    <dbReference type="NCBI Taxonomy" id="680118"/>
    <lineage>
        <taxon>Archaea</taxon>
        <taxon>Methanobacteriati</taxon>
        <taxon>Methanobacteriota</taxon>
        <taxon>Methanomada group</taxon>
        <taxon>Methanobacteria</taxon>
        <taxon>Methanobacteriales</taxon>
        <taxon>Methanobacteriaceae</taxon>
        <taxon>Methanothermobacter</taxon>
    </lineage>
</organism>
<gene>
    <name evidence="1" type="ORF">DPC56_01735</name>
</gene>
<accession>A0A328PA88</accession>
<evidence type="ECO:0000313" key="1">
    <source>
        <dbReference type="EMBL" id="RAO79527.1"/>
    </source>
</evidence>
<reference evidence="1 2" key="1">
    <citation type="submission" date="2018-06" db="EMBL/GenBank/DDBJ databases">
        <title>Draft genome sequence of hyperthermophilic methanogen Methanothermobacter tenebrarum sp. MCM-B 1447.</title>
        <authorList>
            <person name="Pore S.D."/>
            <person name="Dagar S."/>
            <person name="Dhakephalkar P.K."/>
        </authorList>
    </citation>
    <scope>NUCLEOTIDE SEQUENCE [LARGE SCALE GENOMIC DNA]</scope>
    <source>
        <strain evidence="1 2">MCM B 1447</strain>
    </source>
</reference>
<evidence type="ECO:0000313" key="2">
    <source>
        <dbReference type="Proteomes" id="UP000249782"/>
    </source>
</evidence>
<dbReference type="Pfam" id="PF06690">
    <property type="entry name" value="HcgC"/>
    <property type="match status" value="1"/>
</dbReference>
<dbReference type="OrthoDB" id="114526at2157"/>
<keyword evidence="2" id="KW-1185">Reference proteome</keyword>
<dbReference type="EMBL" id="QLOE01000002">
    <property type="protein sequence ID" value="RAO79527.1"/>
    <property type="molecule type" value="Genomic_DNA"/>
</dbReference>
<dbReference type="RefSeq" id="WP_112093356.1">
    <property type="nucleotide sequence ID" value="NZ_QLOE01000002.1"/>
</dbReference>
<dbReference type="InterPro" id="IPR009573">
    <property type="entry name" value="HcgC"/>
</dbReference>
<dbReference type="AlphaFoldDB" id="A0A328PA88"/>
<comment type="caution">
    <text evidence="1">The sequence shown here is derived from an EMBL/GenBank/DDBJ whole genome shotgun (WGS) entry which is preliminary data.</text>
</comment>
<name>A0A328PA88_9EURY</name>
<dbReference type="Proteomes" id="UP000249782">
    <property type="component" value="Unassembled WGS sequence"/>
</dbReference>
<sequence>MKTETGITNTVKSYFSQHTIQDIIETIGKIKTDTLLDWLAYKKIKPEKTLIIGAYLTGAMIANKFKKYNVTIVDKHPHLKCLIDTKVTFKKPEAIRGSWDLVVDTTGIGGIKPEKLKIKTKTFIVESPISDASDTIIKNHDETKKRIKAVKAPVKGILYTSGLNTKTSGTMTLTIEVLRRSLEEILKADGVLYASSQLRFYERILFKEKDCEKFKESLKENAIIASSLKKIDCDMPIKGNLRRIKSEIKEV</sequence>
<proteinExistence type="predicted"/>
<protein>
    <submittedName>
        <fullName evidence="1">DUF1188 domain-containing protein</fullName>
    </submittedName>
</protein>